<accession>A0A3G5AA47</accession>
<protein>
    <submittedName>
        <fullName evidence="1">Uncharacterized protein</fullName>
    </submittedName>
</protein>
<proteinExistence type="predicted"/>
<sequence>MNYEDKYRKYKSKYLKKKRKMNREIIAENDKMYDTKYWYPWEDLNDLLTFRNASVEISFLDEKQRNQFFFIYTVPNGDHFILLSVDQNFTLFDESFEAIGIHLYKDLSQRFVYFDVGGKKYYLIRFERKETDKLIAFIANDILKKYFIPEKDVKLTIILGKDSETVQKALNSAEDLFEKDMIKLLPYFNDLRKNIKN</sequence>
<evidence type="ECO:0000313" key="1">
    <source>
        <dbReference type="EMBL" id="AYV82733.1"/>
    </source>
</evidence>
<name>A0A3G5AA47_9VIRU</name>
<organism evidence="1">
    <name type="scientific">Hyperionvirus sp</name>
    <dbReference type="NCBI Taxonomy" id="2487770"/>
    <lineage>
        <taxon>Viruses</taxon>
        <taxon>Varidnaviria</taxon>
        <taxon>Bamfordvirae</taxon>
        <taxon>Nucleocytoviricota</taxon>
        <taxon>Megaviricetes</taxon>
        <taxon>Imitervirales</taxon>
        <taxon>Mimiviridae</taxon>
        <taxon>Klosneuvirinae</taxon>
    </lineage>
</organism>
<gene>
    <name evidence="1" type="ORF">Hyperionvirus2_101</name>
</gene>
<reference evidence="1" key="1">
    <citation type="submission" date="2018-10" db="EMBL/GenBank/DDBJ databases">
        <title>Hidden diversity of soil giant viruses.</title>
        <authorList>
            <person name="Schulz F."/>
            <person name="Alteio L."/>
            <person name="Goudeau D."/>
            <person name="Ryan E.M."/>
            <person name="Malmstrom R.R."/>
            <person name="Blanchard J."/>
            <person name="Woyke T."/>
        </authorList>
    </citation>
    <scope>NUCLEOTIDE SEQUENCE</scope>
    <source>
        <strain evidence="1">HYV1</strain>
    </source>
</reference>
<dbReference type="EMBL" id="MK072384">
    <property type="protein sequence ID" value="AYV82733.1"/>
    <property type="molecule type" value="Genomic_DNA"/>
</dbReference>